<dbReference type="EMBL" id="DXGC01000043">
    <property type="protein sequence ID" value="HIW90889.1"/>
    <property type="molecule type" value="Genomic_DNA"/>
</dbReference>
<organism evidence="2 3">
    <name type="scientific">Candidatus Corynebacterium avicola</name>
    <dbReference type="NCBI Taxonomy" id="2838527"/>
    <lineage>
        <taxon>Bacteria</taxon>
        <taxon>Bacillati</taxon>
        <taxon>Actinomycetota</taxon>
        <taxon>Actinomycetes</taxon>
        <taxon>Mycobacteriales</taxon>
        <taxon>Corynebacteriaceae</taxon>
        <taxon>Corynebacterium</taxon>
    </lineage>
</organism>
<evidence type="ECO:0000259" key="1">
    <source>
        <dbReference type="Pfam" id="PF18480"/>
    </source>
</evidence>
<dbReference type="Pfam" id="PF18480">
    <property type="entry name" value="DUF5615"/>
    <property type="match status" value="1"/>
</dbReference>
<protein>
    <submittedName>
        <fullName evidence="2">DUF5615 family PIN-like protein</fullName>
    </submittedName>
</protein>
<dbReference type="AlphaFoldDB" id="A0A9D1RMZ4"/>
<name>A0A9D1RMZ4_9CORY</name>
<comment type="caution">
    <text evidence="2">The sequence shown here is derived from an EMBL/GenBank/DDBJ whole genome shotgun (WGS) entry which is preliminary data.</text>
</comment>
<dbReference type="Proteomes" id="UP000824190">
    <property type="component" value="Unassembled WGS sequence"/>
</dbReference>
<evidence type="ECO:0000313" key="2">
    <source>
        <dbReference type="EMBL" id="HIW90889.1"/>
    </source>
</evidence>
<reference evidence="2" key="2">
    <citation type="submission" date="2021-04" db="EMBL/GenBank/DDBJ databases">
        <authorList>
            <person name="Gilroy R."/>
        </authorList>
    </citation>
    <scope>NUCLEOTIDE SEQUENCE</scope>
    <source>
        <strain evidence="2">CHK32-1732</strain>
    </source>
</reference>
<evidence type="ECO:0000313" key="3">
    <source>
        <dbReference type="Proteomes" id="UP000824190"/>
    </source>
</evidence>
<sequence length="104" mass="11244">MKFLLDENLSPQLASSIPGAQHLRDVLTTGIGDQDIIDFAATHGMTIIAADTDFGTLLAASGRARPSVVLVRELLPLPVADQGDMIATTFHECQRHWNTERSSS</sequence>
<accession>A0A9D1RMZ4</accession>
<dbReference type="InterPro" id="IPR041049">
    <property type="entry name" value="DUF5615"/>
</dbReference>
<reference evidence="2" key="1">
    <citation type="journal article" date="2021" name="PeerJ">
        <title>Extensive microbial diversity within the chicken gut microbiome revealed by metagenomics and culture.</title>
        <authorList>
            <person name="Gilroy R."/>
            <person name="Ravi A."/>
            <person name="Getino M."/>
            <person name="Pursley I."/>
            <person name="Horton D.L."/>
            <person name="Alikhan N.F."/>
            <person name="Baker D."/>
            <person name="Gharbi K."/>
            <person name="Hall N."/>
            <person name="Watson M."/>
            <person name="Adriaenssens E.M."/>
            <person name="Foster-Nyarko E."/>
            <person name="Jarju S."/>
            <person name="Secka A."/>
            <person name="Antonio M."/>
            <person name="Oren A."/>
            <person name="Chaudhuri R.R."/>
            <person name="La Ragione R."/>
            <person name="Hildebrand F."/>
            <person name="Pallen M.J."/>
        </authorList>
    </citation>
    <scope>NUCLEOTIDE SEQUENCE</scope>
    <source>
        <strain evidence="2">CHK32-1732</strain>
    </source>
</reference>
<feature type="domain" description="DUF5615" evidence="1">
    <location>
        <begin position="1"/>
        <end position="96"/>
    </location>
</feature>
<gene>
    <name evidence="2" type="ORF">H9870_04415</name>
</gene>
<proteinExistence type="predicted"/>